<protein>
    <recommendedName>
        <fullName evidence="3">VWFC domain-containing protein</fullName>
    </recommendedName>
</protein>
<dbReference type="SUPFAM" id="SSF57603">
    <property type="entry name" value="FnI-like domain"/>
    <property type="match status" value="1"/>
</dbReference>
<dbReference type="EMBL" id="CADCXU010023381">
    <property type="protein sequence ID" value="CAB0010878.1"/>
    <property type="molecule type" value="Genomic_DNA"/>
</dbReference>
<organism evidence="1 2">
    <name type="scientific">Nesidiocoris tenuis</name>
    <dbReference type="NCBI Taxonomy" id="355587"/>
    <lineage>
        <taxon>Eukaryota</taxon>
        <taxon>Metazoa</taxon>
        <taxon>Ecdysozoa</taxon>
        <taxon>Arthropoda</taxon>
        <taxon>Hexapoda</taxon>
        <taxon>Insecta</taxon>
        <taxon>Pterygota</taxon>
        <taxon>Neoptera</taxon>
        <taxon>Paraneoptera</taxon>
        <taxon>Hemiptera</taxon>
        <taxon>Heteroptera</taxon>
        <taxon>Panheteroptera</taxon>
        <taxon>Cimicomorpha</taxon>
        <taxon>Miridae</taxon>
        <taxon>Dicyphina</taxon>
        <taxon>Nesidiocoris</taxon>
    </lineage>
</organism>
<evidence type="ECO:0008006" key="3">
    <source>
        <dbReference type="Google" id="ProtNLM"/>
    </source>
</evidence>
<keyword evidence="2" id="KW-1185">Reference proteome</keyword>
<accession>A0A6H5H194</accession>
<dbReference type="AlphaFoldDB" id="A0A6H5H194"/>
<proteinExistence type="predicted"/>
<feature type="non-terminal residue" evidence="1">
    <location>
        <position position="241"/>
    </location>
</feature>
<gene>
    <name evidence="1" type="ORF">NTEN_LOCUS15871</name>
</gene>
<dbReference type="OrthoDB" id="365605at2759"/>
<evidence type="ECO:0000313" key="1">
    <source>
        <dbReference type="EMBL" id="CAB0010878.1"/>
    </source>
</evidence>
<reference evidence="1 2" key="1">
    <citation type="submission" date="2020-02" db="EMBL/GenBank/DDBJ databases">
        <authorList>
            <person name="Ferguson B K."/>
        </authorList>
    </citation>
    <scope>NUCLEOTIDE SEQUENCE [LARGE SCALE GENOMIC DNA]</scope>
</reference>
<sequence length="241" mass="27954">MEIPCGYIGYHRNSGGLNKMEIRDLTTSPSTYRFKIKKKIFQNDVTTCEYDGKQYLIGERIYTNSNRASKEDECKICLCSQGFNGTLVEPWCRKYSCDIYLLYLSYIKGGCIPTYYHPDDCCPVPIFRCHSESMRSHWRLRLPMSALRSPLQWRLLDGSMILEQNCARTRRMACGISSVNSVLAVHLSARMISSWSLILSKIQCRRRNATPLVDSILWYRVLYRKWYSDWLLGSHTLGTAP</sequence>
<name>A0A6H5H194_9HEMI</name>
<evidence type="ECO:0000313" key="2">
    <source>
        <dbReference type="Proteomes" id="UP000479000"/>
    </source>
</evidence>
<dbReference type="Proteomes" id="UP000479000">
    <property type="component" value="Unassembled WGS sequence"/>
</dbReference>